<feature type="transmembrane region" description="Helical" evidence="8">
    <location>
        <begin position="268"/>
        <end position="285"/>
    </location>
</feature>
<evidence type="ECO:0000256" key="4">
    <source>
        <dbReference type="ARBA" id="ARBA00022692"/>
    </source>
</evidence>
<feature type="transmembrane region" description="Helical" evidence="8">
    <location>
        <begin position="38"/>
        <end position="60"/>
    </location>
</feature>
<evidence type="ECO:0000256" key="3">
    <source>
        <dbReference type="ARBA" id="ARBA00022475"/>
    </source>
</evidence>
<keyword evidence="11" id="KW-1185">Reference proteome</keyword>
<feature type="region of interest" description="Disordered" evidence="7">
    <location>
        <begin position="305"/>
        <end position="350"/>
    </location>
</feature>
<dbReference type="PANTHER" id="PTHR42920:SF11">
    <property type="entry name" value="INNER MEMBRANE PROTEIN YTFF"/>
    <property type="match status" value="1"/>
</dbReference>
<feature type="transmembrane region" description="Helical" evidence="8">
    <location>
        <begin position="244"/>
        <end position="262"/>
    </location>
</feature>
<feature type="compositionally biased region" description="Basic and acidic residues" evidence="7">
    <location>
        <begin position="305"/>
        <end position="317"/>
    </location>
</feature>
<name>A0ABM8DW07_9MICO</name>
<keyword evidence="4 8" id="KW-0812">Transmembrane</keyword>
<feature type="transmembrane region" description="Helical" evidence="8">
    <location>
        <begin position="182"/>
        <end position="204"/>
    </location>
</feature>
<feature type="domain" description="EamA" evidence="9">
    <location>
        <begin position="9"/>
        <end position="144"/>
    </location>
</feature>
<dbReference type="InterPro" id="IPR037185">
    <property type="entry name" value="EmrE-like"/>
</dbReference>
<dbReference type="Gene3D" id="1.10.3730.20">
    <property type="match status" value="1"/>
</dbReference>
<feature type="domain" description="EamA" evidence="9">
    <location>
        <begin position="156"/>
        <end position="284"/>
    </location>
</feature>
<organism evidence="10 11">
    <name type="scientific">Microbacterium terricola</name>
    <dbReference type="NCBI Taxonomy" id="344163"/>
    <lineage>
        <taxon>Bacteria</taxon>
        <taxon>Bacillati</taxon>
        <taxon>Actinomycetota</taxon>
        <taxon>Actinomycetes</taxon>
        <taxon>Micrococcales</taxon>
        <taxon>Microbacteriaceae</taxon>
        <taxon>Microbacterium</taxon>
    </lineage>
</organism>
<evidence type="ECO:0000256" key="8">
    <source>
        <dbReference type="SAM" id="Phobius"/>
    </source>
</evidence>
<feature type="transmembrane region" description="Helical" evidence="8">
    <location>
        <begin position="128"/>
        <end position="145"/>
    </location>
</feature>
<dbReference type="PANTHER" id="PTHR42920">
    <property type="entry name" value="OS03G0707200 PROTEIN-RELATED"/>
    <property type="match status" value="1"/>
</dbReference>
<evidence type="ECO:0000256" key="6">
    <source>
        <dbReference type="ARBA" id="ARBA00023136"/>
    </source>
</evidence>
<dbReference type="InterPro" id="IPR051258">
    <property type="entry name" value="Diverse_Substrate_Transporter"/>
</dbReference>
<sequence>MLRNAFSNRGVQAALLAALLFGAGTPLAKLLLGGEVSPWLLAGLLYCGSGIGLGILRLTTRAPRVRLARGELLPLAGAILSGGIIAPVLLMVGLSNMPASGASLLLNAEGVCTALLAWFVFRENFDRRVALGMVAIVAGAVLLSIPNGAELGSPWPALAILGACCFWGLDNNLTRKIALNDATWLASVKGLVAGPVNLTLAFALGATLPAAASFAAALVVGFFAYGVSLALFIIGMRHVGTARAGAYFSVAPFFGAVLAILLGDPVTWQLIAAGLLMALGVWLHLTEHHRHEHTHEAVVHDHWHTHDDEHHTHEHAEPVPAGTRHKHEHSHERLTHTHEHYPDTNHRHTH</sequence>
<keyword evidence="6 8" id="KW-0472">Membrane</keyword>
<keyword evidence="3" id="KW-1003">Cell membrane</keyword>
<proteinExistence type="inferred from homology"/>
<keyword evidence="5 8" id="KW-1133">Transmembrane helix</keyword>
<feature type="transmembrane region" description="Helical" evidence="8">
    <location>
        <begin position="72"/>
        <end position="94"/>
    </location>
</feature>
<evidence type="ECO:0000256" key="2">
    <source>
        <dbReference type="ARBA" id="ARBA00007362"/>
    </source>
</evidence>
<evidence type="ECO:0000256" key="1">
    <source>
        <dbReference type="ARBA" id="ARBA00004651"/>
    </source>
</evidence>
<evidence type="ECO:0000256" key="7">
    <source>
        <dbReference type="SAM" id="MobiDB-lite"/>
    </source>
</evidence>
<feature type="transmembrane region" description="Helical" evidence="8">
    <location>
        <begin position="151"/>
        <end position="170"/>
    </location>
</feature>
<feature type="transmembrane region" description="Helical" evidence="8">
    <location>
        <begin position="100"/>
        <end position="121"/>
    </location>
</feature>
<comment type="similarity">
    <text evidence="2">Belongs to the EamA transporter family.</text>
</comment>
<evidence type="ECO:0000313" key="11">
    <source>
        <dbReference type="Proteomes" id="UP001317779"/>
    </source>
</evidence>
<dbReference type="RefSeq" id="WP_263796309.1">
    <property type="nucleotide sequence ID" value="NZ_AP027141.1"/>
</dbReference>
<comment type="subcellular location">
    <subcellularLocation>
        <location evidence="1">Cell membrane</location>
        <topology evidence="1">Multi-pass membrane protein</topology>
    </subcellularLocation>
</comment>
<accession>A0ABM8DW07</accession>
<gene>
    <name evidence="10" type="ORF">Microterr_05080</name>
</gene>
<dbReference type="InterPro" id="IPR000620">
    <property type="entry name" value="EamA_dom"/>
</dbReference>
<protein>
    <submittedName>
        <fullName evidence="10">Membrane protein</fullName>
    </submittedName>
</protein>
<evidence type="ECO:0000256" key="5">
    <source>
        <dbReference type="ARBA" id="ARBA00022989"/>
    </source>
</evidence>
<dbReference type="EMBL" id="AP027141">
    <property type="protein sequence ID" value="BDV29848.1"/>
    <property type="molecule type" value="Genomic_DNA"/>
</dbReference>
<dbReference type="SUPFAM" id="SSF103481">
    <property type="entry name" value="Multidrug resistance efflux transporter EmrE"/>
    <property type="match status" value="2"/>
</dbReference>
<feature type="transmembrane region" description="Helical" evidence="8">
    <location>
        <begin position="210"/>
        <end position="232"/>
    </location>
</feature>
<evidence type="ECO:0000259" key="9">
    <source>
        <dbReference type="Pfam" id="PF00892"/>
    </source>
</evidence>
<feature type="compositionally biased region" description="Basic and acidic residues" evidence="7">
    <location>
        <begin position="329"/>
        <end position="350"/>
    </location>
</feature>
<evidence type="ECO:0000313" key="10">
    <source>
        <dbReference type="EMBL" id="BDV29848.1"/>
    </source>
</evidence>
<dbReference type="Pfam" id="PF00892">
    <property type="entry name" value="EamA"/>
    <property type="match status" value="2"/>
</dbReference>
<reference evidence="10 11" key="1">
    <citation type="submission" date="2022-12" db="EMBL/GenBank/DDBJ databases">
        <title>Microbacterium terricola strain KV-448 chromosome, complete genome.</title>
        <authorList>
            <person name="Oshima T."/>
            <person name="Moriya T."/>
            <person name="Bessho Y."/>
        </authorList>
    </citation>
    <scope>NUCLEOTIDE SEQUENCE [LARGE SCALE GENOMIC DNA]</scope>
    <source>
        <strain evidence="10 11">KV-448</strain>
    </source>
</reference>
<dbReference type="Proteomes" id="UP001317779">
    <property type="component" value="Chromosome"/>
</dbReference>